<feature type="compositionally biased region" description="Basic and acidic residues" evidence="1">
    <location>
        <begin position="76"/>
        <end position="101"/>
    </location>
</feature>
<accession>A0A6C0I7R1</accession>
<proteinExistence type="predicted"/>
<sequence length="123" mass="14471">MDKLSLIELKKLAKEKKIKQYYILKQAELVALLTMDELPIKYKLEKMTIKELRTVAKDRGLRGFWGLSKEKLTELLFPSHDKKQDHSQTSEHGDPQNEDPNKVLVEITENSLEQRLNNMRLHE</sequence>
<reference evidence="2" key="1">
    <citation type="journal article" date="2020" name="Nature">
        <title>Giant virus diversity and host interactions through global metagenomics.</title>
        <authorList>
            <person name="Schulz F."/>
            <person name="Roux S."/>
            <person name="Paez-Espino D."/>
            <person name="Jungbluth S."/>
            <person name="Walsh D.A."/>
            <person name="Denef V.J."/>
            <person name="McMahon K.D."/>
            <person name="Konstantinidis K.T."/>
            <person name="Eloe-Fadrosh E.A."/>
            <person name="Kyrpides N.C."/>
            <person name="Woyke T."/>
        </authorList>
    </citation>
    <scope>NUCLEOTIDE SEQUENCE</scope>
    <source>
        <strain evidence="2">GVMAG-M-3300023184-50</strain>
    </source>
</reference>
<protein>
    <recommendedName>
        <fullName evidence="3">Rho termination factor N-terminal domain-containing protein</fullName>
    </recommendedName>
</protein>
<name>A0A6C0I7R1_9ZZZZ</name>
<organism evidence="2">
    <name type="scientific">viral metagenome</name>
    <dbReference type="NCBI Taxonomy" id="1070528"/>
    <lineage>
        <taxon>unclassified sequences</taxon>
        <taxon>metagenomes</taxon>
        <taxon>organismal metagenomes</taxon>
    </lineage>
</organism>
<evidence type="ECO:0000313" key="2">
    <source>
        <dbReference type="EMBL" id="QHT88407.1"/>
    </source>
</evidence>
<dbReference type="AlphaFoldDB" id="A0A6C0I7R1"/>
<evidence type="ECO:0008006" key="3">
    <source>
        <dbReference type="Google" id="ProtNLM"/>
    </source>
</evidence>
<evidence type="ECO:0000256" key="1">
    <source>
        <dbReference type="SAM" id="MobiDB-lite"/>
    </source>
</evidence>
<dbReference type="EMBL" id="MN740116">
    <property type="protein sequence ID" value="QHT88407.1"/>
    <property type="molecule type" value="Genomic_DNA"/>
</dbReference>
<feature type="region of interest" description="Disordered" evidence="1">
    <location>
        <begin position="76"/>
        <end position="102"/>
    </location>
</feature>